<sequence length="343" mass="36611">MSGKRRVFSLGGRKLGTVGSGERIVKYTTGHHQGDKDDDLEDIAIVSNADLGEVTYGGGQAPNFIQSNGPRVVPGIITSGGSRVGPPPTSVGTVNERFLPQGNPVGTSSPILGGIGVLGSGGGILPESCGSGPGYLQGRGALARGSLCSSRTKKSASKQSLLDLVGNRLGVAGGLSLGGVGLGGRKRFSRESFSATAQANTGNPNQRNNLAPQYSHVCSSELDVSSKRPRDKRKEIRTKLKLDKWESSTASSEKTGCRWTFVFDPAGRLCYYWSMVVSLAFLYNFWVLIYRFAFQVTYLSFLQHYAMTSYLPYFCTLPGSKVASEVETGGIHLMEILEIKPLG</sequence>
<gene>
    <name evidence="2" type="ORF">AFUS01_LOCUS9819</name>
</gene>
<dbReference type="GO" id="GO:0017071">
    <property type="term" value="C:intracellular cyclic nucleotide activated cation channel complex"/>
    <property type="evidence" value="ECO:0007669"/>
    <property type="project" value="TreeGrafter"/>
</dbReference>
<protein>
    <submittedName>
        <fullName evidence="2">Uncharacterized protein</fullName>
    </submittedName>
</protein>
<evidence type="ECO:0000313" key="3">
    <source>
        <dbReference type="Proteomes" id="UP000708208"/>
    </source>
</evidence>
<comment type="caution">
    <text evidence="2">The sequence shown here is derived from an EMBL/GenBank/DDBJ whole genome shotgun (WGS) entry which is preliminary data.</text>
</comment>
<evidence type="ECO:0000313" key="2">
    <source>
        <dbReference type="EMBL" id="CAG7720547.1"/>
    </source>
</evidence>
<dbReference type="AlphaFoldDB" id="A0A8J2JKE1"/>
<keyword evidence="1" id="KW-0472">Membrane</keyword>
<dbReference type="GO" id="GO:0005886">
    <property type="term" value="C:plasma membrane"/>
    <property type="evidence" value="ECO:0007669"/>
    <property type="project" value="TreeGrafter"/>
</dbReference>
<evidence type="ECO:0000256" key="1">
    <source>
        <dbReference type="SAM" id="Phobius"/>
    </source>
</evidence>
<accession>A0A8J2JKE1</accession>
<keyword evidence="1" id="KW-1133">Transmembrane helix</keyword>
<dbReference type="PANTHER" id="PTHR45638">
    <property type="entry name" value="CYCLIC NUCLEOTIDE-GATED CATION CHANNEL SUBUNIT A"/>
    <property type="match status" value="1"/>
</dbReference>
<dbReference type="GO" id="GO:0030553">
    <property type="term" value="F:cGMP binding"/>
    <property type="evidence" value="ECO:0007669"/>
    <property type="project" value="TreeGrafter"/>
</dbReference>
<keyword evidence="3" id="KW-1185">Reference proteome</keyword>
<dbReference type="GO" id="GO:0005223">
    <property type="term" value="F:intracellularly cGMP-activated cation channel activity"/>
    <property type="evidence" value="ECO:0007669"/>
    <property type="project" value="TreeGrafter"/>
</dbReference>
<dbReference type="Proteomes" id="UP000708208">
    <property type="component" value="Unassembled WGS sequence"/>
</dbReference>
<feature type="transmembrane region" description="Helical" evidence="1">
    <location>
        <begin position="271"/>
        <end position="293"/>
    </location>
</feature>
<dbReference type="OrthoDB" id="421226at2759"/>
<name>A0A8J2JKE1_9HEXA</name>
<dbReference type="PANTHER" id="PTHR45638:SF4">
    <property type="entry name" value="CYCLIC NUCLEOTIDE-BINDING DOMAIN-CONTAINING PROTEIN"/>
    <property type="match status" value="1"/>
</dbReference>
<organism evidence="2 3">
    <name type="scientific">Allacma fusca</name>
    <dbReference type="NCBI Taxonomy" id="39272"/>
    <lineage>
        <taxon>Eukaryota</taxon>
        <taxon>Metazoa</taxon>
        <taxon>Ecdysozoa</taxon>
        <taxon>Arthropoda</taxon>
        <taxon>Hexapoda</taxon>
        <taxon>Collembola</taxon>
        <taxon>Symphypleona</taxon>
        <taxon>Sminthuridae</taxon>
        <taxon>Allacma</taxon>
    </lineage>
</organism>
<proteinExistence type="predicted"/>
<reference evidence="2" key="1">
    <citation type="submission" date="2021-06" db="EMBL/GenBank/DDBJ databases">
        <authorList>
            <person name="Hodson N. C."/>
            <person name="Mongue J. A."/>
            <person name="Jaron S. K."/>
        </authorList>
    </citation>
    <scope>NUCLEOTIDE SEQUENCE</scope>
</reference>
<dbReference type="InterPro" id="IPR050866">
    <property type="entry name" value="CNG_cation_channel"/>
</dbReference>
<dbReference type="GO" id="GO:0044877">
    <property type="term" value="F:protein-containing complex binding"/>
    <property type="evidence" value="ECO:0007669"/>
    <property type="project" value="TreeGrafter"/>
</dbReference>
<dbReference type="GO" id="GO:0005222">
    <property type="term" value="F:intracellularly cAMP-activated cation channel activity"/>
    <property type="evidence" value="ECO:0007669"/>
    <property type="project" value="TreeGrafter"/>
</dbReference>
<dbReference type="EMBL" id="CAJVCH010071438">
    <property type="protein sequence ID" value="CAG7720547.1"/>
    <property type="molecule type" value="Genomic_DNA"/>
</dbReference>
<keyword evidence="1" id="KW-0812">Transmembrane</keyword>